<evidence type="ECO:0000313" key="4">
    <source>
        <dbReference type="Proteomes" id="UP000236742"/>
    </source>
</evidence>
<organism evidence="3 4">
    <name type="scientific">Jhaorihella thermophila</name>
    <dbReference type="NCBI Taxonomy" id="488547"/>
    <lineage>
        <taxon>Bacteria</taxon>
        <taxon>Pseudomonadati</taxon>
        <taxon>Pseudomonadota</taxon>
        <taxon>Alphaproteobacteria</taxon>
        <taxon>Rhodobacterales</taxon>
        <taxon>Paracoccaceae</taxon>
        <taxon>Jhaorihella</taxon>
    </lineage>
</organism>
<gene>
    <name evidence="3" type="ORF">SAMN05421751_10512</name>
</gene>
<evidence type="ECO:0000256" key="1">
    <source>
        <dbReference type="SAM" id="Phobius"/>
    </source>
</evidence>
<keyword evidence="1" id="KW-0472">Membrane</keyword>
<evidence type="ECO:0000313" key="3">
    <source>
        <dbReference type="EMBL" id="SEF79676.1"/>
    </source>
</evidence>
<dbReference type="EMBL" id="FNVD01000005">
    <property type="protein sequence ID" value="SEF79676.1"/>
    <property type="molecule type" value="Genomic_DNA"/>
</dbReference>
<feature type="signal peptide" evidence="2">
    <location>
        <begin position="1"/>
        <end position="27"/>
    </location>
</feature>
<keyword evidence="4" id="KW-1185">Reference proteome</keyword>
<accession>A0A1H5UXB4</accession>
<dbReference type="Proteomes" id="UP000236742">
    <property type="component" value="Unassembled WGS sequence"/>
</dbReference>
<dbReference type="AlphaFoldDB" id="A0A1H5UXB4"/>
<name>A0A1H5UXB4_9RHOB</name>
<proteinExistence type="predicted"/>
<keyword evidence="2" id="KW-0732">Signal</keyword>
<keyword evidence="1" id="KW-0812">Transmembrane</keyword>
<feature type="chain" id="PRO_5009286676" evidence="2">
    <location>
        <begin position="28"/>
        <end position="155"/>
    </location>
</feature>
<sequence length="155" mass="17712">MHRKFIAFIVSAAIAVTGISAGTPARADSDTARLFAGLTALAIIGLAINDHNKRKRVRIAVSRNAPPRATVQPRWKPRPLPPRFHRYTLPRQCLRQVGPRGDTRLRLGRRCLERNYDHTRSLPSKCYRQDWTRRGLRQGYGVNCLLNEGYRLSRN</sequence>
<dbReference type="RefSeq" id="WP_104007475.1">
    <property type="nucleotide sequence ID" value="NZ_FNVD01000005.1"/>
</dbReference>
<dbReference type="OrthoDB" id="7876829at2"/>
<keyword evidence="1" id="KW-1133">Transmembrane helix</keyword>
<feature type="transmembrane region" description="Helical" evidence="1">
    <location>
        <begin position="31"/>
        <end position="48"/>
    </location>
</feature>
<evidence type="ECO:0000256" key="2">
    <source>
        <dbReference type="SAM" id="SignalP"/>
    </source>
</evidence>
<protein>
    <submittedName>
        <fullName evidence="3">Uncharacterized protein</fullName>
    </submittedName>
</protein>
<reference evidence="3 4" key="1">
    <citation type="submission" date="2016-10" db="EMBL/GenBank/DDBJ databases">
        <authorList>
            <person name="de Groot N.N."/>
        </authorList>
    </citation>
    <scope>NUCLEOTIDE SEQUENCE [LARGE SCALE GENOMIC DNA]</scope>
    <source>
        <strain evidence="3 4">DSM 23413</strain>
    </source>
</reference>